<name>A0AAN7TX76_9MYCE</name>
<accession>A0AAN7TX76</accession>
<dbReference type="Proteomes" id="UP001344447">
    <property type="component" value="Unassembled WGS sequence"/>
</dbReference>
<sequence length="352" mass="38944">MIKCNILLFLLFQFIKIINTSYECESLNTDLCLSAYPNCLPLFLNSCCPGQMGVCSSMDKVVKYGIEKSKNVTGCIRNKLSGAVYELHGPIGEIGGYEYFPIPNKTCDDLGCKNKGLECLLEPIEKCQPILKSACCVSEPRCSQNSKLLLTNVTYGNGNCDSSCPEEFNCRFIGDEQRCIPSRCGLVECPNGTECLPLEGLDIVSCFKTIKPTEDQGLTCDQVKCPSQFYCGKGIFSNADCIPLNIDLIGREFDCRFCPTDWKCDKFGWGGLCIEWKPFSPGDGVPCLGGVCLFNQFCNTTSQQCEFPKCDDTTCHKEMSCIQYQPSHPRVCATTNVIPFTSLPDSLVPYTK</sequence>
<evidence type="ECO:0000313" key="5">
    <source>
        <dbReference type="Proteomes" id="UP001344447"/>
    </source>
</evidence>
<evidence type="ECO:0000256" key="2">
    <source>
        <dbReference type="SAM" id="SignalP"/>
    </source>
</evidence>
<dbReference type="InterPro" id="IPR007643">
    <property type="entry name" value="Dict_spore_N"/>
</dbReference>
<keyword evidence="1" id="KW-0677">Repeat</keyword>
<keyword evidence="5" id="KW-1185">Reference proteome</keyword>
<protein>
    <recommendedName>
        <fullName evidence="3">DSCP-N domain-containing protein</fullName>
    </recommendedName>
</protein>
<evidence type="ECO:0000256" key="1">
    <source>
        <dbReference type="ARBA" id="ARBA00022737"/>
    </source>
</evidence>
<keyword evidence="2" id="KW-0732">Signal</keyword>
<dbReference type="EMBL" id="JAVFKY010000004">
    <property type="protein sequence ID" value="KAK5577363.1"/>
    <property type="molecule type" value="Genomic_DNA"/>
</dbReference>
<proteinExistence type="predicted"/>
<feature type="domain" description="DSCP-N" evidence="3">
    <location>
        <begin position="23"/>
        <end position="143"/>
    </location>
</feature>
<feature type="chain" id="PRO_5042906445" description="DSCP-N domain-containing protein" evidence="2">
    <location>
        <begin position="21"/>
        <end position="352"/>
    </location>
</feature>
<evidence type="ECO:0000313" key="4">
    <source>
        <dbReference type="EMBL" id="KAK5577363.1"/>
    </source>
</evidence>
<feature type="signal peptide" evidence="2">
    <location>
        <begin position="1"/>
        <end position="20"/>
    </location>
</feature>
<organism evidence="4 5">
    <name type="scientific">Dictyostelium firmibasis</name>
    <dbReference type="NCBI Taxonomy" id="79012"/>
    <lineage>
        <taxon>Eukaryota</taxon>
        <taxon>Amoebozoa</taxon>
        <taxon>Evosea</taxon>
        <taxon>Eumycetozoa</taxon>
        <taxon>Dictyostelia</taxon>
        <taxon>Dictyosteliales</taxon>
        <taxon>Dictyosteliaceae</taxon>
        <taxon>Dictyostelium</taxon>
    </lineage>
</organism>
<evidence type="ECO:0000259" key="3">
    <source>
        <dbReference type="Pfam" id="PF04562"/>
    </source>
</evidence>
<reference evidence="4 5" key="1">
    <citation type="submission" date="2023-11" db="EMBL/GenBank/DDBJ databases">
        <title>Dfirmibasis_genome.</title>
        <authorList>
            <person name="Edelbroek B."/>
            <person name="Kjellin J."/>
            <person name="Jerlstrom-Hultqvist J."/>
            <person name="Soderbom F."/>
        </authorList>
    </citation>
    <scope>NUCLEOTIDE SEQUENCE [LARGE SCALE GENOMIC DNA]</scope>
    <source>
        <strain evidence="4 5">TNS-C-14</strain>
    </source>
</reference>
<dbReference type="Pfam" id="PF04562">
    <property type="entry name" value="Dicty_spore_N"/>
    <property type="match status" value="1"/>
</dbReference>
<dbReference type="AlphaFoldDB" id="A0AAN7TX76"/>
<gene>
    <name evidence="4" type="ORF">RB653_002304</name>
</gene>
<comment type="caution">
    <text evidence="4">The sequence shown here is derived from an EMBL/GenBank/DDBJ whole genome shotgun (WGS) entry which is preliminary data.</text>
</comment>